<proteinExistence type="predicted"/>
<comment type="caution">
    <text evidence="1">The sequence shown here is derived from an EMBL/GenBank/DDBJ whole genome shotgun (WGS) entry which is preliminary data.</text>
</comment>
<accession>A0A5D4S401</accession>
<dbReference type="RefSeq" id="WP_148951033.1">
    <property type="nucleotide sequence ID" value="NZ_VTES01000011.1"/>
</dbReference>
<dbReference type="AlphaFoldDB" id="A0A5D4S401"/>
<gene>
    <name evidence="1" type="ORF">FZD47_23990</name>
</gene>
<dbReference type="Proteomes" id="UP000323732">
    <property type="component" value="Unassembled WGS sequence"/>
</dbReference>
<dbReference type="EMBL" id="VTES01000011">
    <property type="protein sequence ID" value="TYS57900.1"/>
    <property type="molecule type" value="Genomic_DNA"/>
</dbReference>
<reference evidence="1 2" key="1">
    <citation type="submission" date="2019-08" db="EMBL/GenBank/DDBJ databases">
        <title>Bacillus genomes from the desert of Cuatro Cienegas, Coahuila.</title>
        <authorList>
            <person name="Olmedo-Alvarez G."/>
        </authorList>
    </citation>
    <scope>NUCLEOTIDE SEQUENCE [LARGE SCALE GENOMIC DNA]</scope>
    <source>
        <strain evidence="1 2">CH37_1T</strain>
    </source>
</reference>
<protein>
    <submittedName>
        <fullName evidence="1">Uncharacterized protein</fullName>
    </submittedName>
</protein>
<evidence type="ECO:0000313" key="1">
    <source>
        <dbReference type="EMBL" id="TYS57900.1"/>
    </source>
</evidence>
<sequence length="83" mass="9496">MRVNFRTIKINMIINLTRDYFTLKHNASVGVMFLEDEEMLDINCTYGMGGYGYSLEIGDVLEEDDPSVILKLLNAKFKAQDRG</sequence>
<evidence type="ECO:0000313" key="2">
    <source>
        <dbReference type="Proteomes" id="UP000323732"/>
    </source>
</evidence>
<organism evidence="1 2">
    <name type="scientific">Bacillus infantis</name>
    <dbReference type="NCBI Taxonomy" id="324767"/>
    <lineage>
        <taxon>Bacteria</taxon>
        <taxon>Bacillati</taxon>
        <taxon>Bacillota</taxon>
        <taxon>Bacilli</taxon>
        <taxon>Bacillales</taxon>
        <taxon>Bacillaceae</taxon>
        <taxon>Bacillus</taxon>
    </lineage>
</organism>
<name>A0A5D4S401_9BACI</name>